<name>A0A0L0DEM2_THETB</name>
<feature type="region of interest" description="Disordered" evidence="1">
    <location>
        <begin position="1"/>
        <end position="252"/>
    </location>
</feature>
<gene>
    <name evidence="2" type="ORF">AMSG_00741</name>
</gene>
<proteinExistence type="predicted"/>
<evidence type="ECO:0000313" key="2">
    <source>
        <dbReference type="EMBL" id="KNC50581.1"/>
    </source>
</evidence>
<feature type="compositionally biased region" description="Low complexity" evidence="1">
    <location>
        <begin position="199"/>
        <end position="210"/>
    </location>
</feature>
<organism evidence="2 3">
    <name type="scientific">Thecamonas trahens ATCC 50062</name>
    <dbReference type="NCBI Taxonomy" id="461836"/>
    <lineage>
        <taxon>Eukaryota</taxon>
        <taxon>Apusozoa</taxon>
        <taxon>Apusomonadida</taxon>
        <taxon>Apusomonadidae</taxon>
        <taxon>Thecamonas</taxon>
    </lineage>
</organism>
<feature type="compositionally biased region" description="Low complexity" evidence="1">
    <location>
        <begin position="220"/>
        <end position="246"/>
    </location>
</feature>
<evidence type="ECO:0000256" key="1">
    <source>
        <dbReference type="SAM" id="MobiDB-lite"/>
    </source>
</evidence>
<accession>A0A0L0DEM2</accession>
<dbReference type="Proteomes" id="UP000054408">
    <property type="component" value="Unassembled WGS sequence"/>
</dbReference>
<dbReference type="GeneID" id="25560532"/>
<reference evidence="2 3" key="1">
    <citation type="submission" date="2010-05" db="EMBL/GenBank/DDBJ databases">
        <title>The Genome Sequence of Thecamonas trahens ATCC 50062.</title>
        <authorList>
            <consortium name="The Broad Institute Genome Sequencing Platform"/>
            <person name="Russ C."/>
            <person name="Cuomo C."/>
            <person name="Shea T."/>
            <person name="Young S.K."/>
            <person name="Zeng Q."/>
            <person name="Koehrsen M."/>
            <person name="Haas B."/>
            <person name="Borodovsky M."/>
            <person name="Guigo R."/>
            <person name="Alvarado L."/>
            <person name="Berlin A."/>
            <person name="Bochicchio J."/>
            <person name="Borenstein D."/>
            <person name="Chapman S."/>
            <person name="Chen Z."/>
            <person name="Freedman E."/>
            <person name="Gellesch M."/>
            <person name="Goldberg J."/>
            <person name="Griggs A."/>
            <person name="Gujja S."/>
            <person name="Heilman E."/>
            <person name="Heiman D."/>
            <person name="Hepburn T."/>
            <person name="Howarth C."/>
            <person name="Jen D."/>
            <person name="Larson L."/>
            <person name="Mehta T."/>
            <person name="Park D."/>
            <person name="Pearson M."/>
            <person name="Roberts A."/>
            <person name="Saif S."/>
            <person name="Shenoy N."/>
            <person name="Sisk P."/>
            <person name="Stolte C."/>
            <person name="Sykes S."/>
            <person name="Thomson T."/>
            <person name="Walk T."/>
            <person name="White J."/>
            <person name="Yandava C."/>
            <person name="Burger G."/>
            <person name="Gray M.W."/>
            <person name="Holland P.W.H."/>
            <person name="King N."/>
            <person name="Lang F.B.F."/>
            <person name="Roger A.J."/>
            <person name="Ruiz-Trillo I."/>
            <person name="Lander E."/>
            <person name="Nusbaum C."/>
        </authorList>
    </citation>
    <scope>NUCLEOTIDE SEQUENCE [LARGE SCALE GENOMIC DNA]</scope>
    <source>
        <strain evidence="2 3">ATCC 50062</strain>
    </source>
</reference>
<protein>
    <submittedName>
        <fullName evidence="2">Uncharacterized protein</fullName>
    </submittedName>
</protein>
<sequence length="374" mass="37997">MLPSLVSGAYEDSESYSDSDEEVDACGQAEVVEPSPVASGGRSGVSPAQAAQGSKPRLFAVSSTTSVASSTDEASRKRKRVITLALPDPVTGDDPEQPGVGPVAPPPAKKTRPLSGLAALLPPPTRATPVLPKPSSVVTQQAPSPSTARPKRTQAPLPLLPHQMTAAGRANAARVDAAIRAETRGAAAAELSQQPPSDAAAATAAAIAAARARRSGKSVPSAPATSAAPAPTPPKSIAAPAASPFAPRRRKASPYVPPSDFFNLEAPAPVPAPAPAPASVPALAAPTSTSTAGNGLAGVTFVEVAQADLLDTSGYQPQIDALRSLQKRMAAANAAASEVSNEAKSKNHISHMVVQAEATRLRNMHRQAMDAVRR</sequence>
<feature type="compositionally biased region" description="Acidic residues" evidence="1">
    <location>
        <begin position="11"/>
        <end position="24"/>
    </location>
</feature>
<keyword evidence="3" id="KW-1185">Reference proteome</keyword>
<dbReference type="AlphaFoldDB" id="A0A0L0DEM2"/>
<feature type="compositionally biased region" description="Low complexity" evidence="1">
    <location>
        <begin position="166"/>
        <end position="176"/>
    </location>
</feature>
<dbReference type="RefSeq" id="XP_013762470.1">
    <property type="nucleotide sequence ID" value="XM_013907016.1"/>
</dbReference>
<feature type="compositionally biased region" description="Polar residues" evidence="1">
    <location>
        <begin position="136"/>
        <end position="147"/>
    </location>
</feature>
<dbReference type="EMBL" id="GL349435">
    <property type="protein sequence ID" value="KNC50581.1"/>
    <property type="molecule type" value="Genomic_DNA"/>
</dbReference>
<evidence type="ECO:0000313" key="3">
    <source>
        <dbReference type="Proteomes" id="UP000054408"/>
    </source>
</evidence>
<feature type="compositionally biased region" description="Low complexity" evidence="1">
    <location>
        <begin position="60"/>
        <end position="71"/>
    </location>
</feature>